<dbReference type="PANTHER" id="PTHR43031:SF1">
    <property type="entry name" value="PYRIDINE NUCLEOTIDE-DISULPHIDE OXIDOREDUCTASE"/>
    <property type="match status" value="1"/>
</dbReference>
<dbReference type="InterPro" id="IPR050229">
    <property type="entry name" value="GlpE_sulfurtransferase"/>
</dbReference>
<dbReference type="OrthoDB" id="9808735at2"/>
<evidence type="ECO:0000256" key="1">
    <source>
        <dbReference type="SAM" id="SignalP"/>
    </source>
</evidence>
<dbReference type="AlphaFoldDB" id="A0A1G5ZG43"/>
<evidence type="ECO:0000313" key="4">
    <source>
        <dbReference type="Proteomes" id="UP000198756"/>
    </source>
</evidence>
<keyword evidence="1" id="KW-0732">Signal</keyword>
<keyword evidence="4" id="KW-1185">Reference proteome</keyword>
<dbReference type="SUPFAM" id="SSF52821">
    <property type="entry name" value="Rhodanese/Cell cycle control phosphatase"/>
    <property type="match status" value="1"/>
</dbReference>
<dbReference type="PROSITE" id="PS50206">
    <property type="entry name" value="RHODANESE_3"/>
    <property type="match status" value="1"/>
</dbReference>
<dbReference type="EMBL" id="FMXE01000037">
    <property type="protein sequence ID" value="SDA93859.1"/>
    <property type="molecule type" value="Genomic_DNA"/>
</dbReference>
<feature type="signal peptide" evidence="1">
    <location>
        <begin position="1"/>
        <end position="20"/>
    </location>
</feature>
<dbReference type="RefSeq" id="WP_092733634.1">
    <property type="nucleotide sequence ID" value="NZ_FMXE01000037.1"/>
</dbReference>
<dbReference type="Pfam" id="PF00581">
    <property type="entry name" value="Rhodanese"/>
    <property type="match status" value="1"/>
</dbReference>
<dbReference type="CDD" id="cd00158">
    <property type="entry name" value="RHOD"/>
    <property type="match status" value="1"/>
</dbReference>
<name>A0A1G5ZG43_9BACT</name>
<reference evidence="4" key="1">
    <citation type="submission" date="2016-10" db="EMBL/GenBank/DDBJ databases">
        <authorList>
            <person name="Varghese N."/>
            <person name="Submissions S."/>
        </authorList>
    </citation>
    <scope>NUCLEOTIDE SEQUENCE [LARGE SCALE GENOMIC DNA]</scope>
    <source>
        <strain evidence="4">DSM 22703</strain>
    </source>
</reference>
<accession>A0A1G5ZG43</accession>
<dbReference type="InterPro" id="IPR036873">
    <property type="entry name" value="Rhodanese-like_dom_sf"/>
</dbReference>
<gene>
    <name evidence="3" type="ORF">SAMN03080617_03798</name>
</gene>
<proteinExistence type="predicted"/>
<dbReference type="Proteomes" id="UP000198756">
    <property type="component" value="Unassembled WGS sequence"/>
</dbReference>
<evidence type="ECO:0000259" key="2">
    <source>
        <dbReference type="PROSITE" id="PS50206"/>
    </source>
</evidence>
<protein>
    <submittedName>
        <fullName evidence="3">DNA phosphorothioation-dependent restriction protein DptG</fullName>
    </submittedName>
</protein>
<dbReference type="SMART" id="SM00450">
    <property type="entry name" value="RHOD"/>
    <property type="match status" value="1"/>
</dbReference>
<dbReference type="PANTHER" id="PTHR43031">
    <property type="entry name" value="FAD-DEPENDENT OXIDOREDUCTASE"/>
    <property type="match status" value="1"/>
</dbReference>
<organism evidence="3 4">
    <name type="scientific">Algoriphagus alkaliphilus</name>
    <dbReference type="NCBI Taxonomy" id="279824"/>
    <lineage>
        <taxon>Bacteria</taxon>
        <taxon>Pseudomonadati</taxon>
        <taxon>Bacteroidota</taxon>
        <taxon>Cytophagia</taxon>
        <taxon>Cytophagales</taxon>
        <taxon>Cyclobacteriaceae</taxon>
        <taxon>Algoriphagus</taxon>
    </lineage>
</organism>
<dbReference type="Gene3D" id="3.40.250.10">
    <property type="entry name" value="Rhodanese-like domain"/>
    <property type="match status" value="1"/>
</dbReference>
<dbReference type="STRING" id="279824.SAMN03080617_03798"/>
<evidence type="ECO:0000313" key="3">
    <source>
        <dbReference type="EMBL" id="SDA93859.1"/>
    </source>
</evidence>
<dbReference type="InterPro" id="IPR001763">
    <property type="entry name" value="Rhodanese-like_dom"/>
</dbReference>
<feature type="chain" id="PRO_5011591267" evidence="1">
    <location>
        <begin position="21"/>
        <end position="131"/>
    </location>
</feature>
<sequence length="131" mass="14690">MQTKLVILFAFLILGITAQAQTVEMDSINVISIAEFEKMSPKKKNKVIDIRTPEEVAEGHLPGSFNINFLGETFSQEIEALNKNKTYLLYCRSGARTRKAADRMQKAGFKKVYMLEGGITAWNDAGKTIEK</sequence>
<feature type="domain" description="Rhodanese" evidence="2">
    <location>
        <begin position="41"/>
        <end position="131"/>
    </location>
</feature>